<dbReference type="Gene3D" id="3.90.190.20">
    <property type="entry name" value="Mur ligase, C-terminal domain"/>
    <property type="match status" value="1"/>
</dbReference>
<feature type="domain" description="Mur ligase C-terminal" evidence="14">
    <location>
        <begin position="342"/>
        <end position="468"/>
    </location>
</feature>
<evidence type="ECO:0000256" key="3">
    <source>
        <dbReference type="ARBA" id="ARBA00022598"/>
    </source>
</evidence>
<dbReference type="RefSeq" id="WP_220102213.1">
    <property type="nucleotide sequence ID" value="NZ_JAHZSS010000001.1"/>
</dbReference>
<keyword evidence="6 11" id="KW-0067">ATP-binding</keyword>
<feature type="binding site" evidence="11">
    <location>
        <position position="193"/>
    </location>
    <ligand>
        <name>UDP-N-acetyl-alpha-D-muramoyl-L-alanyl-D-glutamate</name>
        <dbReference type="ChEBI" id="CHEBI:83900"/>
    </ligand>
</feature>
<keyword evidence="17" id="KW-1185">Reference proteome</keyword>
<dbReference type="Pfam" id="PF02875">
    <property type="entry name" value="Mur_ligase_C"/>
    <property type="match status" value="1"/>
</dbReference>
<feature type="binding site" evidence="11">
    <location>
        <position position="191"/>
    </location>
    <ligand>
        <name>UDP-N-acetyl-alpha-D-muramoyl-L-alanyl-D-glutamate</name>
        <dbReference type="ChEBI" id="CHEBI:83900"/>
    </ligand>
</feature>
<keyword evidence="3 11" id="KW-0436">Ligase</keyword>
<dbReference type="InterPro" id="IPR018109">
    <property type="entry name" value="Folylpolyglutamate_synth_CS"/>
</dbReference>
<evidence type="ECO:0000256" key="8">
    <source>
        <dbReference type="ARBA" id="ARBA00022984"/>
    </source>
</evidence>
<evidence type="ECO:0000256" key="9">
    <source>
        <dbReference type="ARBA" id="ARBA00023306"/>
    </source>
</evidence>
<feature type="binding site" evidence="11">
    <location>
        <position position="466"/>
    </location>
    <ligand>
        <name>meso-2,6-diaminopimelate</name>
        <dbReference type="ChEBI" id="CHEBI:57791"/>
    </ligand>
</feature>
<dbReference type="InterPro" id="IPR013221">
    <property type="entry name" value="Mur_ligase_cen"/>
</dbReference>
<feature type="binding site" evidence="11">
    <location>
        <position position="185"/>
    </location>
    <ligand>
        <name>UDP-N-acetyl-alpha-D-muramoyl-L-alanyl-D-glutamate</name>
        <dbReference type="ChEBI" id="CHEBI:83900"/>
    </ligand>
</feature>
<feature type="domain" description="Mur ligase central" evidence="15">
    <location>
        <begin position="111"/>
        <end position="318"/>
    </location>
</feature>
<comment type="catalytic activity">
    <reaction evidence="11">
        <text>UDP-N-acetyl-alpha-D-muramoyl-L-alanyl-D-glutamate + meso-2,6-diaminopimelate + ATP = UDP-N-acetyl-alpha-D-muramoyl-L-alanyl-gamma-D-glutamyl-meso-2,6-diaminopimelate + ADP + phosphate + H(+)</text>
        <dbReference type="Rhea" id="RHEA:23676"/>
        <dbReference type="ChEBI" id="CHEBI:15378"/>
        <dbReference type="ChEBI" id="CHEBI:30616"/>
        <dbReference type="ChEBI" id="CHEBI:43474"/>
        <dbReference type="ChEBI" id="CHEBI:57791"/>
        <dbReference type="ChEBI" id="CHEBI:83900"/>
        <dbReference type="ChEBI" id="CHEBI:83905"/>
        <dbReference type="ChEBI" id="CHEBI:456216"/>
        <dbReference type="EC" id="6.3.2.13"/>
    </reaction>
</comment>
<dbReference type="HAMAP" id="MF_00208">
    <property type="entry name" value="MurE"/>
    <property type="match status" value="1"/>
</dbReference>
<evidence type="ECO:0000259" key="13">
    <source>
        <dbReference type="Pfam" id="PF01225"/>
    </source>
</evidence>
<dbReference type="InterPro" id="IPR035911">
    <property type="entry name" value="MurE/MurF_N"/>
</dbReference>
<feature type="binding site" evidence="11">
    <location>
        <position position="28"/>
    </location>
    <ligand>
        <name>UDP-N-acetyl-alpha-D-muramoyl-L-alanyl-D-glutamate</name>
        <dbReference type="ChEBI" id="CHEBI:83900"/>
    </ligand>
</feature>
<feature type="binding site" evidence="11">
    <location>
        <begin position="113"/>
        <end position="119"/>
    </location>
    <ligand>
        <name>ATP</name>
        <dbReference type="ChEBI" id="CHEBI:30616"/>
    </ligand>
</feature>
<keyword evidence="4 11" id="KW-0132">Cell division</keyword>
<dbReference type="GO" id="GO:0008765">
    <property type="term" value="F:UDP-N-acetylmuramoylalanyl-D-glutamate-2,6-diaminopimelate ligase activity"/>
    <property type="evidence" value="ECO:0007669"/>
    <property type="project" value="UniProtKB-EC"/>
</dbReference>
<dbReference type="InterPro" id="IPR036615">
    <property type="entry name" value="Mur_ligase_C_dom_sf"/>
</dbReference>
<dbReference type="PANTHER" id="PTHR23135:SF4">
    <property type="entry name" value="UDP-N-ACETYLMURAMOYL-L-ALANYL-D-GLUTAMATE--2,6-DIAMINOPIMELATE LIGASE MURE HOMOLOG, CHLOROPLASTIC"/>
    <property type="match status" value="1"/>
</dbReference>
<evidence type="ECO:0000256" key="4">
    <source>
        <dbReference type="ARBA" id="ARBA00022618"/>
    </source>
</evidence>
<dbReference type="InterPro" id="IPR000713">
    <property type="entry name" value="Mur_ligase_N"/>
</dbReference>
<evidence type="ECO:0000256" key="10">
    <source>
        <dbReference type="ARBA" id="ARBA00023316"/>
    </source>
</evidence>
<evidence type="ECO:0000256" key="7">
    <source>
        <dbReference type="ARBA" id="ARBA00022960"/>
    </source>
</evidence>
<dbReference type="Gene3D" id="3.40.1390.10">
    <property type="entry name" value="MurE/MurF, N-terminal domain"/>
    <property type="match status" value="1"/>
</dbReference>
<gene>
    <name evidence="11 16" type="primary">murE</name>
    <name evidence="16" type="ORF">K0504_00665</name>
</gene>
<proteinExistence type="inferred from homology"/>
<dbReference type="NCBIfam" id="NF001126">
    <property type="entry name" value="PRK00139.1-4"/>
    <property type="match status" value="1"/>
</dbReference>
<dbReference type="PROSITE" id="PS01011">
    <property type="entry name" value="FOLYLPOLYGLU_SYNT_1"/>
    <property type="match status" value="1"/>
</dbReference>
<evidence type="ECO:0000259" key="14">
    <source>
        <dbReference type="Pfam" id="PF02875"/>
    </source>
</evidence>
<evidence type="ECO:0000256" key="6">
    <source>
        <dbReference type="ARBA" id="ARBA00022840"/>
    </source>
</evidence>
<dbReference type="NCBIfam" id="NF001123">
    <property type="entry name" value="PRK00139.1-1"/>
    <property type="match status" value="1"/>
</dbReference>
<dbReference type="Gene3D" id="3.40.1190.10">
    <property type="entry name" value="Mur-like, catalytic domain"/>
    <property type="match status" value="1"/>
</dbReference>
<name>A0ABS7EBD0_9GAMM</name>
<feature type="binding site" evidence="11">
    <location>
        <begin position="158"/>
        <end position="159"/>
    </location>
    <ligand>
        <name>UDP-N-acetyl-alpha-D-muramoyl-L-alanyl-D-glutamate</name>
        <dbReference type="ChEBI" id="CHEBI:83900"/>
    </ligand>
</feature>
<dbReference type="EMBL" id="JAHZSS010000001">
    <property type="protein sequence ID" value="MBW8189530.1"/>
    <property type="molecule type" value="Genomic_DNA"/>
</dbReference>
<comment type="caution">
    <text evidence="16">The sequence shown here is derived from an EMBL/GenBank/DDBJ whole genome shotgun (WGS) entry which is preliminary data.</text>
</comment>
<evidence type="ECO:0000313" key="16">
    <source>
        <dbReference type="EMBL" id="MBW8189530.1"/>
    </source>
</evidence>
<evidence type="ECO:0000256" key="5">
    <source>
        <dbReference type="ARBA" id="ARBA00022741"/>
    </source>
</evidence>
<feature type="domain" description="Mur ligase N-terminal catalytic" evidence="13">
    <location>
        <begin position="26"/>
        <end position="99"/>
    </location>
</feature>
<feature type="binding site" evidence="11">
    <location>
        <position position="391"/>
    </location>
    <ligand>
        <name>meso-2,6-diaminopimelate</name>
        <dbReference type="ChEBI" id="CHEBI:57791"/>
    </ligand>
</feature>
<feature type="binding site" evidence="11">
    <location>
        <position position="470"/>
    </location>
    <ligand>
        <name>meso-2,6-diaminopimelate</name>
        <dbReference type="ChEBI" id="CHEBI:57791"/>
    </ligand>
</feature>
<comment type="similarity">
    <text evidence="1 11">Belongs to the MurCDEF family. MurE subfamily.</text>
</comment>
<keyword evidence="2 11" id="KW-0963">Cytoplasm</keyword>
<evidence type="ECO:0000313" key="17">
    <source>
        <dbReference type="Proteomes" id="UP001166251"/>
    </source>
</evidence>
<comment type="subcellular location">
    <subcellularLocation>
        <location evidence="11 12">Cytoplasm</location>
    </subcellularLocation>
</comment>
<reference evidence="16" key="1">
    <citation type="submission" date="2021-07" db="EMBL/GenBank/DDBJ databases">
        <title>Neiella marina sp. nov., isolated from the intestinal content of sea cucumber Apostichopus japonicus.</title>
        <authorList>
            <person name="Bai X."/>
        </authorList>
    </citation>
    <scope>NUCLEOTIDE SEQUENCE</scope>
    <source>
        <strain evidence="16">126</strain>
    </source>
</reference>
<feature type="binding site" evidence="11">
    <location>
        <begin position="415"/>
        <end position="418"/>
    </location>
    <ligand>
        <name>meso-2,6-diaminopimelate</name>
        <dbReference type="ChEBI" id="CHEBI:57791"/>
    </ligand>
</feature>
<comment type="pathway">
    <text evidence="11 12">Cell wall biogenesis; peptidoglycan biosynthesis.</text>
</comment>
<keyword evidence="8 11" id="KW-0573">Peptidoglycan synthesis</keyword>
<dbReference type="NCBIfam" id="TIGR01085">
    <property type="entry name" value="murE"/>
    <property type="match status" value="1"/>
</dbReference>
<feature type="binding site" evidence="11">
    <location>
        <position position="30"/>
    </location>
    <ligand>
        <name>UDP-N-acetyl-alpha-D-muramoyl-L-alanyl-D-glutamate</name>
        <dbReference type="ChEBI" id="CHEBI:83900"/>
    </ligand>
</feature>
<dbReference type="InterPro" id="IPR036565">
    <property type="entry name" value="Mur-like_cat_sf"/>
</dbReference>
<evidence type="ECO:0000259" key="15">
    <source>
        <dbReference type="Pfam" id="PF08245"/>
    </source>
</evidence>
<evidence type="ECO:0000256" key="12">
    <source>
        <dbReference type="RuleBase" id="RU004135"/>
    </source>
</evidence>
<feature type="modified residue" description="N6-carboxylysine" evidence="11">
    <location>
        <position position="225"/>
    </location>
</feature>
<comment type="caution">
    <text evidence="11">Lacks conserved residue(s) required for the propagation of feature annotation.</text>
</comment>
<dbReference type="Pfam" id="PF08245">
    <property type="entry name" value="Mur_ligase_M"/>
    <property type="match status" value="1"/>
</dbReference>
<dbReference type="Proteomes" id="UP001166251">
    <property type="component" value="Unassembled WGS sequence"/>
</dbReference>
<organism evidence="16 17">
    <name type="scientific">Neiella holothuriorum</name>
    <dbReference type="NCBI Taxonomy" id="2870530"/>
    <lineage>
        <taxon>Bacteria</taxon>
        <taxon>Pseudomonadati</taxon>
        <taxon>Pseudomonadota</taxon>
        <taxon>Gammaproteobacteria</taxon>
        <taxon>Alteromonadales</taxon>
        <taxon>Echinimonadaceae</taxon>
        <taxon>Neiella</taxon>
    </lineage>
</organism>
<dbReference type="SUPFAM" id="SSF63418">
    <property type="entry name" value="MurE/MurF N-terminal domain"/>
    <property type="match status" value="1"/>
</dbReference>
<dbReference type="SUPFAM" id="SSF53623">
    <property type="entry name" value="MurD-like peptide ligases, catalytic domain"/>
    <property type="match status" value="1"/>
</dbReference>
<evidence type="ECO:0000256" key="2">
    <source>
        <dbReference type="ARBA" id="ARBA00022490"/>
    </source>
</evidence>
<dbReference type="EC" id="6.3.2.13" evidence="11"/>
<dbReference type="InterPro" id="IPR004101">
    <property type="entry name" value="Mur_ligase_C"/>
</dbReference>
<keyword evidence="10 11" id="KW-0961">Cell wall biogenesis/degradation</keyword>
<dbReference type="InterPro" id="IPR005761">
    <property type="entry name" value="UDP-N-AcMur-Glu-dNH2Pim_ligase"/>
</dbReference>
<dbReference type="NCBIfam" id="NF001124">
    <property type="entry name" value="PRK00139.1-2"/>
    <property type="match status" value="1"/>
</dbReference>
<feature type="short sequence motif" description="Meso-diaminopimelate recognition motif" evidence="11">
    <location>
        <begin position="415"/>
        <end position="418"/>
    </location>
</feature>
<protein>
    <recommendedName>
        <fullName evidence="11">UDP-N-acetylmuramoyl-L-alanyl-D-glutamate--2,6-diaminopimelate ligase</fullName>
        <ecNumber evidence="11">6.3.2.13</ecNumber>
    </recommendedName>
    <alternativeName>
        <fullName evidence="11">Meso-A2pm-adding enzyme</fullName>
    </alternativeName>
    <alternativeName>
        <fullName evidence="11">Meso-diaminopimelate-adding enzyme</fullName>
    </alternativeName>
    <alternativeName>
        <fullName evidence="11">UDP-MurNAc-L-Ala-D-Glu:meso-diaminopimelate ligase</fullName>
    </alternativeName>
    <alternativeName>
        <fullName evidence="11">UDP-MurNAc-tripeptide synthetase</fullName>
    </alternativeName>
    <alternativeName>
        <fullName evidence="11">UDP-N-acetylmuramyl-tripeptide synthetase</fullName>
    </alternativeName>
</protein>
<keyword evidence="11" id="KW-0460">Magnesium</keyword>
<comment type="function">
    <text evidence="11">Catalyzes the addition of meso-diaminopimelic acid to the nucleotide precursor UDP-N-acetylmuramoyl-L-alanyl-D-glutamate (UMAG) in the biosynthesis of bacterial cell-wall peptidoglycan.</text>
</comment>
<dbReference type="SUPFAM" id="SSF53244">
    <property type="entry name" value="MurD-like peptide ligases, peptide-binding domain"/>
    <property type="match status" value="1"/>
</dbReference>
<keyword evidence="7 11" id="KW-0133">Cell shape</keyword>
<dbReference type="Pfam" id="PF01225">
    <property type="entry name" value="Mur_ligase"/>
    <property type="match status" value="1"/>
</dbReference>
<comment type="PTM">
    <text evidence="11">Carboxylation is probably crucial for Mg(2+) binding and, consequently, for the gamma-phosphate positioning of ATP.</text>
</comment>
<comment type="cofactor">
    <cofactor evidence="11">
        <name>Mg(2+)</name>
        <dbReference type="ChEBI" id="CHEBI:18420"/>
    </cofactor>
</comment>
<keyword evidence="5 11" id="KW-0547">Nucleotide-binding</keyword>
<accession>A0ABS7EBD0</accession>
<sequence>MSQRLRDIVKPWGISARVANVTARHLVLDSRQVSHGDIFVALRGHQLNGADFINAAICQGASAVLVDGDRVHVNSQWQVPVVELTQLPERLGELAASFYNNQANAPTVVGVTGTNGKTSVTHYMVQLLQALTGKEQTAGVIGTLGYGNPASLHILPNTTPDALTVHRLLSQLRTEQADWVCMEVSSHGLVQNRVGGVAFEHAVFTNLSRDHLDYHGTMEAYGEAKSALFRWPTLASSTINADDEFGSKLLDELGPSAIAYGLNDLARIQRQRQWLYFDAIKPAATGFDVTLRSSWGDATAYVPLLGRFNLSNLLAALGPLLHAGLPLEDLINGLATLRPVAGRMESFQQANMPVCIVDYAHTPDALALALQAARFHCAGELWVVFGCGGDRDKGKRPLMAQAAEQYADRIIVTADNPRSEQQQAISKDIMVGFNNSQNVMDVADRHQAIQTALRESAPQDLILIAGKGHEEYQLIGEQRLHFSDREVIQNLLEAVT</sequence>
<dbReference type="PANTHER" id="PTHR23135">
    <property type="entry name" value="MUR LIGASE FAMILY MEMBER"/>
    <property type="match status" value="1"/>
</dbReference>
<feature type="binding site" evidence="11">
    <location>
        <position position="157"/>
    </location>
    <ligand>
        <name>UDP-N-acetyl-alpha-D-muramoyl-L-alanyl-D-glutamate</name>
        <dbReference type="ChEBI" id="CHEBI:83900"/>
    </ligand>
</feature>
<evidence type="ECO:0000256" key="1">
    <source>
        <dbReference type="ARBA" id="ARBA00005898"/>
    </source>
</evidence>
<keyword evidence="9 11" id="KW-0131">Cell cycle</keyword>
<evidence type="ECO:0000256" key="11">
    <source>
        <dbReference type="HAMAP-Rule" id="MF_00208"/>
    </source>
</evidence>